<feature type="region of interest" description="Disordered" evidence="1">
    <location>
        <begin position="273"/>
        <end position="293"/>
    </location>
</feature>
<evidence type="ECO:0000313" key="3">
    <source>
        <dbReference type="Proteomes" id="UP001234178"/>
    </source>
</evidence>
<protein>
    <recommendedName>
        <fullName evidence="4">Peptidase aspartic putative domain-containing protein</fullName>
    </recommendedName>
</protein>
<gene>
    <name evidence="2" type="ORF">OUZ56_032737</name>
</gene>
<feature type="compositionally biased region" description="Basic and acidic residues" evidence="1">
    <location>
        <begin position="208"/>
        <end position="222"/>
    </location>
</feature>
<sequence length="434" mass="49135">MRAAHHQAIQSLETKQDLASFKRFAERIRTHLFDLSKIGETGTADLTEKSCLKLQLPDRLAWNEERRGRIEDRSPNAFGMWLCSRSSAYQNAFSIADDQVNPTSSKPTNHRRQARTHQSSEKMSGEQKQVSFRLPGKPFFFKCEKKHRLSECEDFKLLSTRERLTFCMRRRLCFSCFSTKHSVRECDRRRPCKHSGCGYFHHPLLHDTDKKKPSTESEERARSTTARAGAERLPMMADDGSWVLANIFVDEGSDSTLMRSAFTTALKVRGPRSTRKTVASPTPATDWNKEKSHWPHLKNLPNGETKGKVDVLIGLNHAHPLAVRDLIQYPQKVSERGPCFGLFYIESYDGGFSMGKVTLSDDGKSVVMDITGDVFYFTETPKPTLVQPCPKKHESLGEEQISSSKQILSNVAVQIPTSTNINPPLGDKAYPLKQ</sequence>
<dbReference type="PANTHER" id="PTHR47331">
    <property type="entry name" value="PHD-TYPE DOMAIN-CONTAINING PROTEIN"/>
    <property type="match status" value="1"/>
</dbReference>
<comment type="caution">
    <text evidence="2">The sequence shown here is derived from an EMBL/GenBank/DDBJ whole genome shotgun (WGS) entry which is preliminary data.</text>
</comment>
<feature type="region of interest" description="Disordered" evidence="1">
    <location>
        <begin position="208"/>
        <end position="229"/>
    </location>
</feature>
<evidence type="ECO:0000313" key="2">
    <source>
        <dbReference type="EMBL" id="KAK4017426.1"/>
    </source>
</evidence>
<evidence type="ECO:0000256" key="1">
    <source>
        <dbReference type="SAM" id="MobiDB-lite"/>
    </source>
</evidence>
<feature type="region of interest" description="Disordered" evidence="1">
    <location>
        <begin position="98"/>
        <end position="128"/>
    </location>
</feature>
<organism evidence="2 3">
    <name type="scientific">Daphnia magna</name>
    <dbReference type="NCBI Taxonomy" id="35525"/>
    <lineage>
        <taxon>Eukaryota</taxon>
        <taxon>Metazoa</taxon>
        <taxon>Ecdysozoa</taxon>
        <taxon>Arthropoda</taxon>
        <taxon>Crustacea</taxon>
        <taxon>Branchiopoda</taxon>
        <taxon>Diplostraca</taxon>
        <taxon>Cladocera</taxon>
        <taxon>Anomopoda</taxon>
        <taxon>Daphniidae</taxon>
        <taxon>Daphnia</taxon>
    </lineage>
</organism>
<name>A0ABQ9ZX91_9CRUS</name>
<keyword evidence="3" id="KW-1185">Reference proteome</keyword>
<dbReference type="Proteomes" id="UP001234178">
    <property type="component" value="Unassembled WGS sequence"/>
</dbReference>
<feature type="compositionally biased region" description="Polar residues" evidence="1">
    <location>
        <begin position="276"/>
        <end position="285"/>
    </location>
</feature>
<accession>A0ABQ9ZX91</accession>
<dbReference type="PANTHER" id="PTHR47331:SF1">
    <property type="entry name" value="GAG-LIKE PROTEIN"/>
    <property type="match status" value="1"/>
</dbReference>
<evidence type="ECO:0008006" key="4">
    <source>
        <dbReference type="Google" id="ProtNLM"/>
    </source>
</evidence>
<dbReference type="EMBL" id="JAOYFB010000006">
    <property type="protein sequence ID" value="KAK4017426.1"/>
    <property type="molecule type" value="Genomic_DNA"/>
</dbReference>
<reference evidence="2 3" key="1">
    <citation type="journal article" date="2023" name="Nucleic Acids Res.">
        <title>The hologenome of Daphnia magna reveals possible DNA methylation and microbiome-mediated evolution of the host genome.</title>
        <authorList>
            <person name="Chaturvedi A."/>
            <person name="Li X."/>
            <person name="Dhandapani V."/>
            <person name="Marshall H."/>
            <person name="Kissane S."/>
            <person name="Cuenca-Cambronero M."/>
            <person name="Asole G."/>
            <person name="Calvet F."/>
            <person name="Ruiz-Romero M."/>
            <person name="Marangio P."/>
            <person name="Guigo R."/>
            <person name="Rago D."/>
            <person name="Mirbahai L."/>
            <person name="Eastwood N."/>
            <person name="Colbourne J.K."/>
            <person name="Zhou J."/>
            <person name="Mallon E."/>
            <person name="Orsini L."/>
        </authorList>
    </citation>
    <scope>NUCLEOTIDE SEQUENCE [LARGE SCALE GENOMIC DNA]</scope>
    <source>
        <strain evidence="2">LRV0_1</strain>
    </source>
</reference>
<proteinExistence type="predicted"/>